<sequence>MSSGEDSGERNPFAPPPADAPDQPWRPRIPVGGAERPPSDTEDEDGERSQVPPPHGWSHGYRNGWLAPPQQQPQPKFDPNDPVQRRSRYALSAGFAALFCTISGLFYLSLLLGMLAVYWAVSALRAGRGAAAAGTSGDTSAGTSADAESPVAHRYAPQSAPARPTTPQAPAALGGLLTGGVALLITVAAFGATLYYQDYLTCVSDAATQEAQASCGNLAPAWMVNLTTDTR</sequence>
<accession>A0ABT1IZD8</accession>
<dbReference type="Proteomes" id="UP001206483">
    <property type="component" value="Unassembled WGS sequence"/>
</dbReference>
<protein>
    <recommendedName>
        <fullName evidence="5">Integral membrane protein</fullName>
    </recommendedName>
</protein>
<keyword evidence="2" id="KW-1133">Transmembrane helix</keyword>
<feature type="region of interest" description="Disordered" evidence="1">
    <location>
        <begin position="1"/>
        <end position="83"/>
    </location>
</feature>
<dbReference type="RefSeq" id="WP_253797508.1">
    <property type="nucleotide sequence ID" value="NZ_BAAAUB010000008.1"/>
</dbReference>
<feature type="compositionally biased region" description="Low complexity" evidence="1">
    <location>
        <begin position="156"/>
        <end position="167"/>
    </location>
</feature>
<dbReference type="EMBL" id="JAMZDX010000003">
    <property type="protein sequence ID" value="MCP2309896.1"/>
    <property type="molecule type" value="Genomic_DNA"/>
</dbReference>
<reference evidence="3 4" key="1">
    <citation type="submission" date="2022-06" db="EMBL/GenBank/DDBJ databases">
        <title>Sequencing the genomes of 1000 actinobacteria strains.</title>
        <authorList>
            <person name="Klenk H.-P."/>
        </authorList>
    </citation>
    <scope>NUCLEOTIDE SEQUENCE [LARGE SCALE GENOMIC DNA]</scope>
    <source>
        <strain evidence="3 4">DSM 41656</strain>
    </source>
</reference>
<feature type="region of interest" description="Disordered" evidence="1">
    <location>
        <begin position="132"/>
        <end position="167"/>
    </location>
</feature>
<keyword evidence="4" id="KW-1185">Reference proteome</keyword>
<proteinExistence type="predicted"/>
<evidence type="ECO:0000313" key="4">
    <source>
        <dbReference type="Proteomes" id="UP001206483"/>
    </source>
</evidence>
<name>A0ABT1IZD8_9ACTN</name>
<gene>
    <name evidence="3" type="ORF">FHR36_003029</name>
</gene>
<evidence type="ECO:0008006" key="5">
    <source>
        <dbReference type="Google" id="ProtNLM"/>
    </source>
</evidence>
<keyword evidence="2" id="KW-0812">Transmembrane</keyword>
<feature type="transmembrane region" description="Helical" evidence="2">
    <location>
        <begin position="171"/>
        <end position="196"/>
    </location>
</feature>
<evidence type="ECO:0000313" key="3">
    <source>
        <dbReference type="EMBL" id="MCP2309896.1"/>
    </source>
</evidence>
<organism evidence="3 4">
    <name type="scientific">Kitasatospora paracochleata</name>
    <dbReference type="NCBI Taxonomy" id="58354"/>
    <lineage>
        <taxon>Bacteria</taxon>
        <taxon>Bacillati</taxon>
        <taxon>Actinomycetota</taxon>
        <taxon>Actinomycetes</taxon>
        <taxon>Kitasatosporales</taxon>
        <taxon>Streptomycetaceae</taxon>
        <taxon>Kitasatospora</taxon>
    </lineage>
</organism>
<comment type="caution">
    <text evidence="3">The sequence shown here is derived from an EMBL/GenBank/DDBJ whole genome shotgun (WGS) entry which is preliminary data.</text>
</comment>
<keyword evidence="2" id="KW-0472">Membrane</keyword>
<feature type="transmembrane region" description="Helical" evidence="2">
    <location>
        <begin position="95"/>
        <end position="121"/>
    </location>
</feature>
<evidence type="ECO:0000256" key="2">
    <source>
        <dbReference type="SAM" id="Phobius"/>
    </source>
</evidence>
<evidence type="ECO:0000256" key="1">
    <source>
        <dbReference type="SAM" id="MobiDB-lite"/>
    </source>
</evidence>
<feature type="compositionally biased region" description="Low complexity" evidence="1">
    <location>
        <begin position="132"/>
        <end position="147"/>
    </location>
</feature>